<dbReference type="GO" id="GO:0030976">
    <property type="term" value="F:thiamine pyrophosphate binding"/>
    <property type="evidence" value="ECO:0007669"/>
    <property type="project" value="InterPro"/>
</dbReference>
<sequence length="387" mass="40882">MDAKLFIDALLKAKVSFFTGVPDSYLHGFCTELSNSCAPDRNVATANEGNAVGIAVGHHLATGEIPLVYMQNSGLGNAVNPLVSLACRGMLCIPMVLLIGWRGDPFHKDHVQHELQGAITPAMLDEMKIPYTVIADGDAGIEDLVADTVFSAMRDGGGPAAILVPKGVLSGAKTPIVDTSLPVSREGAIRIVLDAAPRNSIYSATTGRAARELFHLREARGEGHACDYLNVGSMGHASSVAFGLALAMPERQVICLDGDAAAIMHMGALTMVSQYNAPNFLHVVLNNGMHESVGGQSSAGRRIDLTSIASACGYEVVNGPVSSEDAIKQAIIELCGRDGAGFLDIQIKAGLRPDIPGLEIDPVFMKEEIMQEAGSLDRWHALCRKDG</sequence>
<dbReference type="AlphaFoldDB" id="A0A369MCQ2"/>
<keyword evidence="1" id="KW-0210">Decarboxylase</keyword>
<gene>
    <name evidence="6" type="primary">aepY</name>
    <name evidence="6" type="ORF">C1875_12110</name>
</gene>
<comment type="caution">
    <text evidence="6">The sequence shown here is derived from an EMBL/GenBank/DDBJ whole genome shotgun (WGS) entry which is preliminary data.</text>
</comment>
<name>A0A369MCQ2_EGGLN</name>
<dbReference type="PANTHER" id="PTHR42818:SF1">
    <property type="entry name" value="SULFOPYRUVATE DECARBOXYLASE"/>
    <property type="match status" value="1"/>
</dbReference>
<dbReference type="PANTHER" id="PTHR42818">
    <property type="entry name" value="SULFOPYRUVATE DECARBOXYLASE SUBUNIT ALPHA"/>
    <property type="match status" value="1"/>
</dbReference>
<organism evidence="6 7">
    <name type="scientific">Eggerthella lenta</name>
    <name type="common">Eubacterium lentum</name>
    <dbReference type="NCBI Taxonomy" id="84112"/>
    <lineage>
        <taxon>Bacteria</taxon>
        <taxon>Bacillati</taxon>
        <taxon>Actinomycetota</taxon>
        <taxon>Coriobacteriia</taxon>
        <taxon>Eggerthellales</taxon>
        <taxon>Eggerthellaceae</taxon>
        <taxon>Eggerthella</taxon>
    </lineage>
</organism>
<dbReference type="RefSeq" id="WP_114534431.1">
    <property type="nucleotide sequence ID" value="NZ_AP025575.1"/>
</dbReference>
<dbReference type="InterPro" id="IPR051818">
    <property type="entry name" value="TPP_dependent_decarboxylase"/>
</dbReference>
<keyword evidence="2" id="KW-0786">Thiamine pyrophosphate</keyword>
<dbReference type="Pfam" id="PF02776">
    <property type="entry name" value="TPP_enzyme_N"/>
    <property type="match status" value="1"/>
</dbReference>
<dbReference type="InterPro" id="IPR012001">
    <property type="entry name" value="Thiamin_PyroP_enz_TPP-bd_dom"/>
</dbReference>
<dbReference type="GO" id="GO:0033980">
    <property type="term" value="F:phosphonopyruvate decarboxylase activity"/>
    <property type="evidence" value="ECO:0007669"/>
    <property type="project" value="InterPro"/>
</dbReference>
<dbReference type="InterPro" id="IPR029061">
    <property type="entry name" value="THDP-binding"/>
</dbReference>
<dbReference type="PROSITE" id="PS00187">
    <property type="entry name" value="TPP_ENZYMES"/>
    <property type="match status" value="1"/>
</dbReference>
<proteinExistence type="predicted"/>
<dbReference type="Pfam" id="PF02775">
    <property type="entry name" value="TPP_enzyme_C"/>
    <property type="match status" value="1"/>
</dbReference>
<feature type="domain" description="Thiamine pyrophosphate enzyme TPP-binding" evidence="4">
    <location>
        <begin position="208"/>
        <end position="345"/>
    </location>
</feature>
<feature type="domain" description="Thiamine pyrophosphate enzyme N-terminal TPP-binding" evidence="5">
    <location>
        <begin position="4"/>
        <end position="115"/>
    </location>
</feature>
<dbReference type="NCBIfam" id="TIGR03297">
    <property type="entry name" value="Ppyr-DeCO2ase"/>
    <property type="match status" value="1"/>
</dbReference>
<dbReference type="InterPro" id="IPR011766">
    <property type="entry name" value="TPP_enzyme_TPP-bd"/>
</dbReference>
<dbReference type="EMBL" id="PPTU01000022">
    <property type="protein sequence ID" value="RDB68224.1"/>
    <property type="molecule type" value="Genomic_DNA"/>
</dbReference>
<dbReference type="Gene3D" id="3.40.50.970">
    <property type="match status" value="2"/>
</dbReference>
<evidence type="ECO:0000313" key="6">
    <source>
        <dbReference type="EMBL" id="RDB68224.1"/>
    </source>
</evidence>
<accession>A0A369MCQ2</accession>
<dbReference type="Proteomes" id="UP000253970">
    <property type="component" value="Unassembled WGS sequence"/>
</dbReference>
<dbReference type="InterPro" id="IPR017684">
    <property type="entry name" value="Phosphono-pyrv_decarboxylase"/>
</dbReference>
<protein>
    <submittedName>
        <fullName evidence="6">Phosphonopyruvate decarboxylase</fullName>
    </submittedName>
</protein>
<keyword evidence="3" id="KW-0456">Lyase</keyword>
<reference evidence="6 7" key="1">
    <citation type="journal article" date="2018" name="Elife">
        <title>Discovery and characterization of a prevalent human gut bacterial enzyme sufficient for the inactivation of a family of plant toxins.</title>
        <authorList>
            <person name="Koppel N."/>
            <person name="Bisanz J.E."/>
            <person name="Pandelia M.E."/>
            <person name="Turnbaugh P.J."/>
            <person name="Balskus E.P."/>
        </authorList>
    </citation>
    <scope>NUCLEOTIDE SEQUENCE [LARGE SCALE GENOMIC DNA]</scope>
    <source>
        <strain evidence="6 7">W1 BHI 6</strain>
    </source>
</reference>
<evidence type="ECO:0000259" key="5">
    <source>
        <dbReference type="Pfam" id="PF02776"/>
    </source>
</evidence>
<evidence type="ECO:0000256" key="1">
    <source>
        <dbReference type="ARBA" id="ARBA00022793"/>
    </source>
</evidence>
<evidence type="ECO:0000313" key="7">
    <source>
        <dbReference type="Proteomes" id="UP000253970"/>
    </source>
</evidence>
<dbReference type="InterPro" id="IPR000399">
    <property type="entry name" value="TPP-bd_CS"/>
</dbReference>
<evidence type="ECO:0000256" key="2">
    <source>
        <dbReference type="ARBA" id="ARBA00023052"/>
    </source>
</evidence>
<evidence type="ECO:0000259" key="4">
    <source>
        <dbReference type="Pfam" id="PF02775"/>
    </source>
</evidence>
<evidence type="ECO:0000256" key="3">
    <source>
        <dbReference type="ARBA" id="ARBA00023239"/>
    </source>
</evidence>
<dbReference type="GO" id="GO:0032923">
    <property type="term" value="P:organic phosphonate biosynthetic process"/>
    <property type="evidence" value="ECO:0007669"/>
    <property type="project" value="InterPro"/>
</dbReference>
<keyword evidence="6" id="KW-0670">Pyruvate</keyword>
<dbReference type="GO" id="GO:0000287">
    <property type="term" value="F:magnesium ion binding"/>
    <property type="evidence" value="ECO:0007669"/>
    <property type="project" value="InterPro"/>
</dbReference>
<dbReference type="CDD" id="cd07035">
    <property type="entry name" value="TPP_PYR_POX_like"/>
    <property type="match status" value="1"/>
</dbReference>
<dbReference type="SUPFAM" id="SSF52518">
    <property type="entry name" value="Thiamin diphosphate-binding fold (THDP-binding)"/>
    <property type="match status" value="2"/>
</dbReference>